<keyword evidence="2 3" id="KW-0040">ANK repeat</keyword>
<sequence length="506" mass="56422">MEELPDEVTLLMLAHIDPLRDTAAVSGTCRKWWRLMLDPHLWKGFHHRTFPTQLRVEDEKDEKDESGATRRPWRHSYLEKARHLKRLLDNPPANERGNHGRLLAAALVGCLPLAEREVARLVAVHGGADLGDGRGCLRPAAQSGNLQLVSFILDQAGTKLKPHLDAAFNCAAGQGNVDTLELLLRVAVPTSNRTISEAARSGSLEAVQLLLDRGCYHPQPRHTWGSDEPISSAISSGNLAIVQLLQQHGATLQGRHMVTALSRVERPSMEMLRHLAPALGPGVWRECLTSPALQRGDVAVCRFLVDHGVDINFAFGSGRDLGLCTALHHAVLYNYEEMARCLLECGARVDVKTKGMRMTALSLARQYANKASRVVTTHRPGKRKRKSTSEADKKKNDNENENEDKEDKEKKNEDGDGDDNEKNDDHDAKTKPAKKKQKQKEPSAEKREEKELEAEVRRLAKLKDDAKLDVFTLRQMLRRRGVLAGDVPKRKLPLLQLTVDWLSAGN</sequence>
<feature type="compositionally biased region" description="Basic and acidic residues" evidence="4">
    <location>
        <begin position="387"/>
        <end position="398"/>
    </location>
</feature>
<evidence type="ECO:0000256" key="4">
    <source>
        <dbReference type="SAM" id="MobiDB-lite"/>
    </source>
</evidence>
<dbReference type="EMBL" id="KB008052">
    <property type="protein sequence ID" value="ELR14503.1"/>
    <property type="molecule type" value="Genomic_DNA"/>
</dbReference>
<dbReference type="SMART" id="SM00248">
    <property type="entry name" value="ANK"/>
    <property type="match status" value="5"/>
</dbReference>
<dbReference type="Pfam" id="PF12937">
    <property type="entry name" value="F-box-like"/>
    <property type="match status" value="1"/>
</dbReference>
<dbReference type="GeneID" id="14915116"/>
<evidence type="ECO:0000256" key="1">
    <source>
        <dbReference type="ARBA" id="ARBA00022737"/>
    </source>
</evidence>
<dbReference type="SUPFAM" id="SSF81383">
    <property type="entry name" value="F-box domain"/>
    <property type="match status" value="1"/>
</dbReference>
<feature type="repeat" description="ANK" evidence="3">
    <location>
        <begin position="325"/>
        <end position="354"/>
    </location>
</feature>
<dbReference type="PANTHER" id="PTHR24123">
    <property type="entry name" value="ANKYRIN REPEAT-CONTAINING"/>
    <property type="match status" value="1"/>
</dbReference>
<proteinExistence type="predicted"/>
<keyword evidence="1" id="KW-0677">Repeat</keyword>
<dbReference type="InterPro" id="IPR036047">
    <property type="entry name" value="F-box-like_dom_sf"/>
</dbReference>
<protein>
    <submittedName>
        <fullName evidence="6">Multiple Ankyrin repeat domain containing protein</fullName>
    </submittedName>
</protein>
<dbReference type="PROSITE" id="PS50181">
    <property type="entry name" value="FBOX"/>
    <property type="match status" value="1"/>
</dbReference>
<dbReference type="Gene3D" id="1.20.1280.50">
    <property type="match status" value="1"/>
</dbReference>
<dbReference type="AlphaFoldDB" id="L8GPD9"/>
<dbReference type="InterPro" id="IPR001810">
    <property type="entry name" value="F-box_dom"/>
</dbReference>
<organism evidence="6 7">
    <name type="scientific">Acanthamoeba castellanii (strain ATCC 30010 / Neff)</name>
    <dbReference type="NCBI Taxonomy" id="1257118"/>
    <lineage>
        <taxon>Eukaryota</taxon>
        <taxon>Amoebozoa</taxon>
        <taxon>Discosea</taxon>
        <taxon>Longamoebia</taxon>
        <taxon>Centramoebida</taxon>
        <taxon>Acanthamoebidae</taxon>
        <taxon>Acanthamoeba</taxon>
    </lineage>
</organism>
<dbReference type="Gene3D" id="1.25.40.20">
    <property type="entry name" value="Ankyrin repeat-containing domain"/>
    <property type="match status" value="2"/>
</dbReference>
<reference evidence="6 7" key="1">
    <citation type="journal article" date="2013" name="Genome Biol.">
        <title>Genome of Acanthamoeba castellanii highlights extensive lateral gene transfer and early evolution of tyrosine kinase signaling.</title>
        <authorList>
            <person name="Clarke M."/>
            <person name="Lohan A.J."/>
            <person name="Liu B."/>
            <person name="Lagkouvardos I."/>
            <person name="Roy S."/>
            <person name="Zafar N."/>
            <person name="Bertelli C."/>
            <person name="Schilde C."/>
            <person name="Kianianmomeni A."/>
            <person name="Burglin T.R."/>
            <person name="Frech C."/>
            <person name="Turcotte B."/>
            <person name="Kopec K.O."/>
            <person name="Synnott J.M."/>
            <person name="Choo C."/>
            <person name="Paponov I."/>
            <person name="Finkler A."/>
            <person name="Soon Heng Tan C."/>
            <person name="Hutchins A.P."/>
            <person name="Weinmeier T."/>
            <person name="Rattei T."/>
            <person name="Chu J.S."/>
            <person name="Gimenez G."/>
            <person name="Irimia M."/>
            <person name="Rigden D.J."/>
            <person name="Fitzpatrick D.A."/>
            <person name="Lorenzo-Morales J."/>
            <person name="Bateman A."/>
            <person name="Chiu C.H."/>
            <person name="Tang P."/>
            <person name="Hegemann P."/>
            <person name="Fromm H."/>
            <person name="Raoult D."/>
            <person name="Greub G."/>
            <person name="Miranda-Saavedra D."/>
            <person name="Chen N."/>
            <person name="Nash P."/>
            <person name="Ginger M.L."/>
            <person name="Horn M."/>
            <person name="Schaap P."/>
            <person name="Caler L."/>
            <person name="Loftus B."/>
        </authorList>
    </citation>
    <scope>NUCLEOTIDE SEQUENCE [LARGE SCALE GENOMIC DNA]</scope>
    <source>
        <strain evidence="6 7">Neff</strain>
    </source>
</reference>
<feature type="domain" description="F-box" evidence="5">
    <location>
        <begin position="1"/>
        <end position="45"/>
    </location>
</feature>
<dbReference type="InterPro" id="IPR036770">
    <property type="entry name" value="Ankyrin_rpt-contain_sf"/>
</dbReference>
<evidence type="ECO:0000313" key="6">
    <source>
        <dbReference type="EMBL" id="ELR14503.1"/>
    </source>
</evidence>
<dbReference type="KEGG" id="acan:ACA1_192960"/>
<dbReference type="OrthoDB" id="539213at2759"/>
<keyword evidence="7" id="KW-1185">Reference proteome</keyword>
<evidence type="ECO:0000259" key="5">
    <source>
        <dbReference type="PROSITE" id="PS50181"/>
    </source>
</evidence>
<evidence type="ECO:0000256" key="2">
    <source>
        <dbReference type="ARBA" id="ARBA00023043"/>
    </source>
</evidence>
<dbReference type="PANTHER" id="PTHR24123:SF33">
    <property type="entry name" value="PROTEIN HOS4"/>
    <property type="match status" value="1"/>
</dbReference>
<dbReference type="Pfam" id="PF12796">
    <property type="entry name" value="Ank_2"/>
    <property type="match status" value="1"/>
</dbReference>
<dbReference type="RefSeq" id="XP_004336516.1">
    <property type="nucleotide sequence ID" value="XM_004336468.1"/>
</dbReference>
<dbReference type="SUPFAM" id="SSF48403">
    <property type="entry name" value="Ankyrin repeat"/>
    <property type="match status" value="1"/>
</dbReference>
<feature type="compositionally biased region" description="Basic and acidic residues" evidence="4">
    <location>
        <begin position="405"/>
        <end position="414"/>
    </location>
</feature>
<dbReference type="Proteomes" id="UP000011083">
    <property type="component" value="Unassembled WGS sequence"/>
</dbReference>
<accession>L8GPD9</accession>
<name>L8GPD9_ACACF</name>
<evidence type="ECO:0000256" key="3">
    <source>
        <dbReference type="PROSITE-ProRule" id="PRU00023"/>
    </source>
</evidence>
<dbReference type="InterPro" id="IPR002110">
    <property type="entry name" value="Ankyrin_rpt"/>
</dbReference>
<feature type="region of interest" description="Disordered" evidence="4">
    <location>
        <begin position="367"/>
        <end position="453"/>
    </location>
</feature>
<gene>
    <name evidence="6" type="ORF">ACA1_192960</name>
</gene>
<dbReference type="VEuPathDB" id="AmoebaDB:ACA1_192960"/>
<dbReference type="PROSITE" id="PS50088">
    <property type="entry name" value="ANK_REPEAT"/>
    <property type="match status" value="1"/>
</dbReference>
<feature type="compositionally biased region" description="Basic and acidic residues" evidence="4">
    <location>
        <begin position="439"/>
        <end position="453"/>
    </location>
</feature>
<evidence type="ECO:0000313" key="7">
    <source>
        <dbReference type="Proteomes" id="UP000011083"/>
    </source>
</evidence>
<dbReference type="InterPro" id="IPR051165">
    <property type="entry name" value="Multifunctional_ANK_Repeat"/>
</dbReference>